<evidence type="ECO:0000313" key="2">
    <source>
        <dbReference type="Proteomes" id="UP001366166"/>
    </source>
</evidence>
<dbReference type="InterPro" id="IPR027471">
    <property type="entry name" value="YbeD-like_sf"/>
</dbReference>
<reference evidence="2" key="1">
    <citation type="journal article" date="2023" name="Arch. Microbiol.">
        <title>Desulfoferula mesophilus gen. nov. sp. nov., a mesophilic sulfate-reducing bacterium isolated from a brackish lake sediment.</title>
        <authorList>
            <person name="Watanabe T."/>
            <person name="Yabe T."/>
            <person name="Tsuji J.M."/>
            <person name="Fukui M."/>
        </authorList>
    </citation>
    <scope>NUCLEOTIDE SEQUENCE [LARGE SCALE GENOMIC DNA]</scope>
    <source>
        <strain evidence="2">12FAK</strain>
    </source>
</reference>
<proteinExistence type="predicted"/>
<sequence>MTECTSEIQRPTPAERREALSKLEEHHDFPCVYMFKAIGYNSGEFAQEVRQAAESVLGPIMGKDEVRSRPSSGDKYLAVTIDTQVESSAQVLDVYEALKGLEGLVMLA</sequence>
<dbReference type="Pfam" id="PF04359">
    <property type="entry name" value="DUF493"/>
    <property type="match status" value="1"/>
</dbReference>
<dbReference type="Gene3D" id="3.30.70.260">
    <property type="match status" value="1"/>
</dbReference>
<protein>
    <submittedName>
        <fullName evidence="1">Uncharacterized protein</fullName>
    </submittedName>
</protein>
<dbReference type="AlphaFoldDB" id="A0AAU9EE97"/>
<organism evidence="1 2">
    <name type="scientific">Desulfoferula mesophila</name>
    <dbReference type="NCBI Taxonomy" id="3058419"/>
    <lineage>
        <taxon>Bacteria</taxon>
        <taxon>Pseudomonadati</taxon>
        <taxon>Thermodesulfobacteriota</taxon>
        <taxon>Desulfarculia</taxon>
        <taxon>Desulfarculales</taxon>
        <taxon>Desulfarculaceae</taxon>
        <taxon>Desulfoferula</taxon>
    </lineage>
</organism>
<dbReference type="RefSeq" id="WP_338599863.1">
    <property type="nucleotide sequence ID" value="NZ_AP028679.1"/>
</dbReference>
<name>A0AAU9EE97_9BACT</name>
<dbReference type="PANTHER" id="PTHR34782:SF1">
    <property type="entry name" value="PHOSPHORIBOSYLFORMYLGLYCINAMIDINE SYNTHASE"/>
    <property type="match status" value="1"/>
</dbReference>
<keyword evidence="2" id="KW-1185">Reference proteome</keyword>
<gene>
    <name evidence="1" type="ORF">FAK_25170</name>
</gene>
<dbReference type="PANTHER" id="PTHR34782">
    <property type="entry name" value="PHOSPHORIBOSYLFORMYLGLYCINAMIDINE SYNTHASE"/>
    <property type="match status" value="1"/>
</dbReference>
<dbReference type="SUPFAM" id="SSF117991">
    <property type="entry name" value="YbeD/HP0495-like"/>
    <property type="match status" value="1"/>
</dbReference>
<dbReference type="EMBL" id="AP028679">
    <property type="protein sequence ID" value="BEQ15451.1"/>
    <property type="molecule type" value="Genomic_DNA"/>
</dbReference>
<dbReference type="KEGG" id="dmp:FAK_25170"/>
<evidence type="ECO:0000313" key="1">
    <source>
        <dbReference type="EMBL" id="BEQ15451.1"/>
    </source>
</evidence>
<dbReference type="InterPro" id="IPR007454">
    <property type="entry name" value="UPF0250_YbeD-like"/>
</dbReference>
<accession>A0AAU9EE97</accession>
<dbReference type="Proteomes" id="UP001366166">
    <property type="component" value="Chromosome"/>
</dbReference>